<evidence type="ECO:0000256" key="12">
    <source>
        <dbReference type="SAM" id="Coils"/>
    </source>
</evidence>
<dbReference type="SUPFAM" id="SSF103657">
    <property type="entry name" value="BAR/IMD domain-like"/>
    <property type="match status" value="1"/>
</dbReference>
<dbReference type="Proteomes" id="UP001152747">
    <property type="component" value="Unassembled WGS sequence"/>
</dbReference>
<keyword evidence="5" id="KW-1003">Cell membrane</keyword>
<comment type="similarity">
    <text evidence="3">Belongs to the FNBP1 family.</text>
</comment>
<dbReference type="GO" id="GO:0007165">
    <property type="term" value="P:signal transduction"/>
    <property type="evidence" value="ECO:0007669"/>
    <property type="project" value="InterPro"/>
</dbReference>
<dbReference type="InterPro" id="IPR031160">
    <property type="entry name" value="F_BAR_dom"/>
</dbReference>
<dbReference type="InterPro" id="IPR001452">
    <property type="entry name" value="SH3_domain"/>
</dbReference>
<dbReference type="PROSITE" id="PS51860">
    <property type="entry name" value="REM_1"/>
    <property type="match status" value="1"/>
</dbReference>
<sequence>MLQTPKANEQTSNLSTYTLKGIEFLEKVGGFVKERAALEEEYANRLKSLAKKYTKKYEDDELLKHSSYVQSFNGFLNQMENVADEHSAISENLKNEVVGFVSAKCVQHKSARKNIMNDLSTIDDDLNNCINELFKAKKTYFRSFREAENAYQKYQKADKNMDISRTELEKSRQFSQQKLEAAEKSKESYVDALECANYGQNKYFDKMLPMIFDRFRIIDKERIEDLREIMGKCLKIDREHQAIVEEFWRKSEKFGEFIDSDNDSMMLLDCFRSKIEKSASFELDDLGDPKIGCNRPIDYLERVEAFMSPIYKRKDSPIKIRSFRQLFKSQNSSPKSKNDENQEYSELPPKVRLRCLNAKIKKLEKQLETAIQGREGLNRLQNAYRENPKLGNPLNCNESLVEHAKEIERLSLEIEKIRLISSDVECAIIEAGDLTEGSFCGRDSTIDTTRSGMSGCSTNISSKTNTLDEAGLYSDGNSDCLPHIPSDLRFVSSKSSTNSSPMRNSAKFNISTPISRSNSPRQLYTPKREKSRKVGENREIEVGRAVVIYEFEGNSYGTISVKEGENVILIEKGNDEDGWMKVRRIPTSCDEKGEEGFVPSSYLKCAWNI</sequence>
<dbReference type="PANTHER" id="PTHR15735">
    <property type="entry name" value="FCH AND DOUBLE SH3 DOMAINS PROTEIN"/>
    <property type="match status" value="1"/>
</dbReference>
<keyword evidence="18" id="KW-1185">Reference proteome</keyword>
<evidence type="ECO:0000256" key="6">
    <source>
        <dbReference type="ARBA" id="ARBA00022490"/>
    </source>
</evidence>
<dbReference type="GO" id="GO:0005886">
    <property type="term" value="C:plasma membrane"/>
    <property type="evidence" value="ECO:0007669"/>
    <property type="project" value="UniProtKB-SubCell"/>
</dbReference>
<comment type="caution">
    <text evidence="17">The sequence shown here is derived from an EMBL/GenBank/DDBJ whole genome shotgun (WGS) entry which is preliminary data.</text>
</comment>
<dbReference type="InterPro" id="IPR027267">
    <property type="entry name" value="AH/BAR_dom_sf"/>
</dbReference>
<dbReference type="CDD" id="cd11911">
    <property type="entry name" value="SH3_CIP4-like"/>
    <property type="match status" value="1"/>
</dbReference>
<dbReference type="SUPFAM" id="SSF50044">
    <property type="entry name" value="SH3-domain"/>
    <property type="match status" value="1"/>
</dbReference>
<accession>A0A9P1N1L2</accession>
<dbReference type="InterPro" id="IPR001060">
    <property type="entry name" value="FCH_dom"/>
</dbReference>
<evidence type="ECO:0000256" key="3">
    <source>
        <dbReference type="ARBA" id="ARBA00009426"/>
    </source>
</evidence>
<feature type="domain" description="SH3" evidence="14">
    <location>
        <begin position="540"/>
        <end position="608"/>
    </location>
</feature>
<evidence type="ECO:0000313" key="17">
    <source>
        <dbReference type="EMBL" id="CAI5444461.1"/>
    </source>
</evidence>
<evidence type="ECO:0000259" key="15">
    <source>
        <dbReference type="PROSITE" id="PS51741"/>
    </source>
</evidence>
<dbReference type="EMBL" id="CANHGI010000003">
    <property type="protein sequence ID" value="CAI5444461.1"/>
    <property type="molecule type" value="Genomic_DNA"/>
</dbReference>
<feature type="domain" description="REM-1" evidence="16">
    <location>
        <begin position="346"/>
        <end position="423"/>
    </location>
</feature>
<name>A0A9P1N1L2_9PELO</name>
<dbReference type="Gene3D" id="2.30.30.40">
    <property type="entry name" value="SH3 Domains"/>
    <property type="match status" value="1"/>
</dbReference>
<dbReference type="Pfam" id="PF00018">
    <property type="entry name" value="SH3_1"/>
    <property type="match status" value="1"/>
</dbReference>
<comment type="subcellular location">
    <subcellularLocation>
        <location evidence="1">Cell membrane</location>
    </subcellularLocation>
    <subcellularLocation>
        <location evidence="2">Cytoplasm</location>
    </subcellularLocation>
</comment>
<evidence type="ECO:0000259" key="14">
    <source>
        <dbReference type="PROSITE" id="PS50002"/>
    </source>
</evidence>
<organism evidence="17 18">
    <name type="scientific">Caenorhabditis angaria</name>
    <dbReference type="NCBI Taxonomy" id="860376"/>
    <lineage>
        <taxon>Eukaryota</taxon>
        <taxon>Metazoa</taxon>
        <taxon>Ecdysozoa</taxon>
        <taxon>Nematoda</taxon>
        <taxon>Chromadorea</taxon>
        <taxon>Rhabditida</taxon>
        <taxon>Rhabditina</taxon>
        <taxon>Rhabditomorpha</taxon>
        <taxon>Rhabditoidea</taxon>
        <taxon>Rhabditidae</taxon>
        <taxon>Peloderinae</taxon>
        <taxon>Caenorhabditis</taxon>
    </lineage>
</organism>
<dbReference type="SMART" id="SM00055">
    <property type="entry name" value="FCH"/>
    <property type="match status" value="1"/>
</dbReference>
<dbReference type="PANTHER" id="PTHR15735:SF16">
    <property type="entry name" value="TRANSDUCER OF CDC42-DEPENDENT ACTIN ASSEMBLY PROTEIN 2 HOMOLOG"/>
    <property type="match status" value="1"/>
</dbReference>
<evidence type="ECO:0000256" key="13">
    <source>
        <dbReference type="SAM" id="MobiDB-lite"/>
    </source>
</evidence>
<evidence type="ECO:0000256" key="11">
    <source>
        <dbReference type="PROSITE-ProRule" id="PRU01077"/>
    </source>
</evidence>
<feature type="coiled-coil region" evidence="12">
    <location>
        <begin position="353"/>
        <end position="420"/>
    </location>
</feature>
<feature type="region of interest" description="Disordered" evidence="13">
    <location>
        <begin position="492"/>
        <end position="532"/>
    </location>
</feature>
<dbReference type="SMART" id="SM00326">
    <property type="entry name" value="SH3"/>
    <property type="match status" value="1"/>
</dbReference>
<gene>
    <name evidence="17" type="ORF">CAMP_LOCUS7098</name>
</gene>
<dbReference type="InterPro" id="IPR011072">
    <property type="entry name" value="HR1_rho-bd"/>
</dbReference>
<dbReference type="Pfam" id="PF00611">
    <property type="entry name" value="FCH"/>
    <property type="match status" value="1"/>
</dbReference>
<evidence type="ECO:0000256" key="5">
    <source>
        <dbReference type="ARBA" id="ARBA00022475"/>
    </source>
</evidence>
<dbReference type="GO" id="GO:0005737">
    <property type="term" value="C:cytoplasm"/>
    <property type="evidence" value="ECO:0007669"/>
    <property type="project" value="UniProtKB-SubCell"/>
</dbReference>
<keyword evidence="4 10" id="KW-0728">SH3 domain</keyword>
<reference evidence="17" key="1">
    <citation type="submission" date="2022-11" db="EMBL/GenBank/DDBJ databases">
        <authorList>
            <person name="Kikuchi T."/>
        </authorList>
    </citation>
    <scope>NUCLEOTIDE SEQUENCE</scope>
    <source>
        <strain evidence="17">PS1010</strain>
    </source>
</reference>
<dbReference type="GO" id="GO:0006897">
    <property type="term" value="P:endocytosis"/>
    <property type="evidence" value="ECO:0007669"/>
    <property type="project" value="UniProtKB-KW"/>
</dbReference>
<evidence type="ECO:0000259" key="16">
    <source>
        <dbReference type="PROSITE" id="PS51860"/>
    </source>
</evidence>
<dbReference type="AlphaFoldDB" id="A0A9P1N1L2"/>
<dbReference type="PROSITE" id="PS51741">
    <property type="entry name" value="F_BAR"/>
    <property type="match status" value="1"/>
</dbReference>
<evidence type="ECO:0000256" key="7">
    <source>
        <dbReference type="ARBA" id="ARBA00022583"/>
    </source>
</evidence>
<dbReference type="Pfam" id="PF25610">
    <property type="entry name" value="HR1_TOCA"/>
    <property type="match status" value="1"/>
</dbReference>
<dbReference type="Gene3D" id="6.10.140.470">
    <property type="match status" value="1"/>
</dbReference>
<feature type="domain" description="F-BAR" evidence="15">
    <location>
        <begin position="1"/>
        <end position="263"/>
    </location>
</feature>
<keyword evidence="9" id="KW-0472">Membrane</keyword>
<keyword evidence="8 11" id="KW-0175">Coiled coil</keyword>
<feature type="compositionally biased region" description="Polar residues" evidence="13">
    <location>
        <begin position="492"/>
        <end position="522"/>
    </location>
</feature>
<dbReference type="InterPro" id="IPR057870">
    <property type="entry name" value="HR1_TOCA"/>
</dbReference>
<keyword evidence="7" id="KW-0254">Endocytosis</keyword>
<dbReference type="InterPro" id="IPR036028">
    <property type="entry name" value="SH3-like_dom_sf"/>
</dbReference>
<evidence type="ECO:0000256" key="2">
    <source>
        <dbReference type="ARBA" id="ARBA00004496"/>
    </source>
</evidence>
<dbReference type="Gene3D" id="1.20.1270.60">
    <property type="entry name" value="Arfaptin homology (AH) domain/BAR domain"/>
    <property type="match status" value="1"/>
</dbReference>
<dbReference type="OrthoDB" id="8783038at2759"/>
<evidence type="ECO:0008006" key="19">
    <source>
        <dbReference type="Google" id="ProtNLM"/>
    </source>
</evidence>
<evidence type="ECO:0000256" key="10">
    <source>
        <dbReference type="PROSITE-ProRule" id="PRU00192"/>
    </source>
</evidence>
<evidence type="ECO:0000256" key="4">
    <source>
        <dbReference type="ARBA" id="ARBA00022443"/>
    </source>
</evidence>
<evidence type="ECO:0000313" key="18">
    <source>
        <dbReference type="Proteomes" id="UP001152747"/>
    </source>
</evidence>
<protein>
    <recommendedName>
        <fullName evidence="19">SH3 domain-containing protein</fullName>
    </recommendedName>
</protein>
<evidence type="ECO:0000256" key="8">
    <source>
        <dbReference type="ARBA" id="ARBA00023054"/>
    </source>
</evidence>
<evidence type="ECO:0000256" key="1">
    <source>
        <dbReference type="ARBA" id="ARBA00004236"/>
    </source>
</evidence>
<evidence type="ECO:0000256" key="9">
    <source>
        <dbReference type="ARBA" id="ARBA00023136"/>
    </source>
</evidence>
<keyword evidence="6" id="KW-0963">Cytoplasm</keyword>
<dbReference type="PROSITE" id="PS50002">
    <property type="entry name" value="SH3"/>
    <property type="match status" value="1"/>
</dbReference>
<proteinExistence type="inferred from homology"/>